<accession>A0A7S4K6Z1</accession>
<proteinExistence type="predicted"/>
<organism evidence="1">
    <name type="scientific">Odontella aurita</name>
    <dbReference type="NCBI Taxonomy" id="265563"/>
    <lineage>
        <taxon>Eukaryota</taxon>
        <taxon>Sar</taxon>
        <taxon>Stramenopiles</taxon>
        <taxon>Ochrophyta</taxon>
        <taxon>Bacillariophyta</taxon>
        <taxon>Mediophyceae</taxon>
        <taxon>Biddulphiophycidae</taxon>
        <taxon>Eupodiscales</taxon>
        <taxon>Odontellaceae</taxon>
        <taxon>Odontella</taxon>
    </lineage>
</organism>
<dbReference type="AlphaFoldDB" id="A0A7S4K6Z1"/>
<gene>
    <name evidence="1" type="ORF">OAUR00152_LOCUS40322</name>
</gene>
<sequence length="288" mass="31718">MTNKTVVAAAAAGSVLLLAVAGPSLKRKLFPSKNVVIPEDLEEIEGADNEDHITPEDVVQIFDQLFVQMQSVVAQLSQQIQQLQMAGQKIPEKQLRQILKQEFERALTARQVAVFDENDVDEDCIREATWEFLESPEEYPKVKRSVERFQKLYANLTGENVVGRRPGDGKLIKGPDGGSSGVLSQEKLIEAAQVYFDALTKAMGDIVKRMKAQGKNLRDPSVAQALQMEFASSANDAGEAALKELGVSVDTFRSSVDKHSQSPEVGRVLTMLQMKQQQELMAMGVPSM</sequence>
<reference evidence="1" key="1">
    <citation type="submission" date="2021-01" db="EMBL/GenBank/DDBJ databases">
        <authorList>
            <person name="Corre E."/>
            <person name="Pelletier E."/>
            <person name="Niang G."/>
            <person name="Scheremetjew M."/>
            <person name="Finn R."/>
            <person name="Kale V."/>
            <person name="Holt S."/>
            <person name="Cochrane G."/>
            <person name="Meng A."/>
            <person name="Brown T."/>
            <person name="Cohen L."/>
        </authorList>
    </citation>
    <scope>NUCLEOTIDE SEQUENCE</scope>
    <source>
        <strain evidence="1">Isolate 1302-5</strain>
    </source>
</reference>
<dbReference type="EMBL" id="HBKQ01059020">
    <property type="protein sequence ID" value="CAE2285849.1"/>
    <property type="molecule type" value="Transcribed_RNA"/>
</dbReference>
<name>A0A7S4K6Z1_9STRA</name>
<evidence type="ECO:0000313" key="1">
    <source>
        <dbReference type="EMBL" id="CAE2285849.1"/>
    </source>
</evidence>
<protein>
    <submittedName>
        <fullName evidence="1">Uncharacterized protein</fullName>
    </submittedName>
</protein>